<dbReference type="EMBL" id="QJKJ01005072">
    <property type="protein sequence ID" value="RDX91620.1"/>
    <property type="molecule type" value="Genomic_DNA"/>
</dbReference>
<feature type="region of interest" description="Disordered" evidence="1">
    <location>
        <begin position="64"/>
        <end position="106"/>
    </location>
</feature>
<keyword evidence="3" id="KW-1185">Reference proteome</keyword>
<dbReference type="AlphaFoldDB" id="A0A371GM93"/>
<name>A0A371GM93_MUCPR</name>
<feature type="non-terminal residue" evidence="2">
    <location>
        <position position="1"/>
    </location>
</feature>
<protein>
    <submittedName>
        <fullName evidence="2">Uncharacterized protein</fullName>
    </submittedName>
</protein>
<evidence type="ECO:0000313" key="3">
    <source>
        <dbReference type="Proteomes" id="UP000257109"/>
    </source>
</evidence>
<comment type="caution">
    <text evidence="2">The sequence shown here is derived from an EMBL/GenBank/DDBJ whole genome shotgun (WGS) entry which is preliminary data.</text>
</comment>
<feature type="compositionally biased region" description="Gly residues" evidence="1">
    <location>
        <begin position="76"/>
        <end position="91"/>
    </location>
</feature>
<accession>A0A371GM93</accession>
<gene>
    <name evidence="2" type="ORF">CR513_26381</name>
</gene>
<sequence length="120" mass="12814">KESPLAFPTPNPQDEGIQAISTSEFNMNSTSEGQAHQVLVEKLYGSIEESIRLKNKVEENYKQELVNTTRKAQSGGSSGGGGKRGKAGTGGSADVTRRPRQSSAASDPHFWVPICVSLPL</sequence>
<feature type="non-terminal residue" evidence="2">
    <location>
        <position position="120"/>
    </location>
</feature>
<organism evidence="2 3">
    <name type="scientific">Mucuna pruriens</name>
    <name type="common">Velvet bean</name>
    <name type="synonym">Dolichos pruriens</name>
    <dbReference type="NCBI Taxonomy" id="157652"/>
    <lineage>
        <taxon>Eukaryota</taxon>
        <taxon>Viridiplantae</taxon>
        <taxon>Streptophyta</taxon>
        <taxon>Embryophyta</taxon>
        <taxon>Tracheophyta</taxon>
        <taxon>Spermatophyta</taxon>
        <taxon>Magnoliopsida</taxon>
        <taxon>eudicotyledons</taxon>
        <taxon>Gunneridae</taxon>
        <taxon>Pentapetalae</taxon>
        <taxon>rosids</taxon>
        <taxon>fabids</taxon>
        <taxon>Fabales</taxon>
        <taxon>Fabaceae</taxon>
        <taxon>Papilionoideae</taxon>
        <taxon>50 kb inversion clade</taxon>
        <taxon>NPAAA clade</taxon>
        <taxon>indigoferoid/millettioid clade</taxon>
        <taxon>Phaseoleae</taxon>
        <taxon>Mucuna</taxon>
    </lineage>
</organism>
<dbReference type="Proteomes" id="UP000257109">
    <property type="component" value="Unassembled WGS sequence"/>
</dbReference>
<dbReference type="OrthoDB" id="1410796at2759"/>
<reference evidence="2" key="1">
    <citation type="submission" date="2018-05" db="EMBL/GenBank/DDBJ databases">
        <title>Draft genome of Mucuna pruriens seed.</title>
        <authorList>
            <person name="Nnadi N.E."/>
            <person name="Vos R."/>
            <person name="Hasami M.H."/>
            <person name="Devisetty U.K."/>
            <person name="Aguiy J.C."/>
        </authorList>
    </citation>
    <scope>NUCLEOTIDE SEQUENCE [LARGE SCALE GENOMIC DNA]</scope>
    <source>
        <strain evidence="2">JCA_2017</strain>
    </source>
</reference>
<evidence type="ECO:0000256" key="1">
    <source>
        <dbReference type="SAM" id="MobiDB-lite"/>
    </source>
</evidence>
<evidence type="ECO:0000313" key="2">
    <source>
        <dbReference type="EMBL" id="RDX91620.1"/>
    </source>
</evidence>
<proteinExistence type="predicted"/>